<sequence>MHRASLRSHAGGLRPCIDADDVELLHALARVEPVQVLGLHASPVPHRGDPTQMVLELRASPRPRAGEHAGRRTDGHPPGALACREAAPRPQQRQHALRAEREQATGPPNPRGTRGLVLAAARRNRRSEETGTKLSVCAHNRFLPGTNYLDPHTRFPEIAAHNDCVVIRSTDSADLRSGALRAHGAAAPTGFISAATRPRMGESARKCLRRGRVGRIRPYWIGKS</sequence>
<keyword evidence="3" id="KW-1185">Reference proteome</keyword>
<feature type="region of interest" description="Disordered" evidence="1">
    <location>
        <begin position="62"/>
        <end position="114"/>
    </location>
</feature>
<gene>
    <name evidence="2" type="ORF">GCM10011374_35430</name>
</gene>
<feature type="compositionally biased region" description="Basic and acidic residues" evidence="1">
    <location>
        <begin position="64"/>
        <end position="75"/>
    </location>
</feature>
<evidence type="ECO:0000313" key="2">
    <source>
        <dbReference type="EMBL" id="GGG68054.1"/>
    </source>
</evidence>
<reference evidence="2" key="1">
    <citation type="journal article" date="2014" name="Int. J. Syst. Evol. Microbiol.">
        <title>Complete genome sequence of Corynebacterium casei LMG S-19264T (=DSM 44701T), isolated from a smear-ripened cheese.</title>
        <authorList>
            <consortium name="US DOE Joint Genome Institute (JGI-PGF)"/>
            <person name="Walter F."/>
            <person name="Albersmeier A."/>
            <person name="Kalinowski J."/>
            <person name="Ruckert C."/>
        </authorList>
    </citation>
    <scope>NUCLEOTIDE SEQUENCE</scope>
    <source>
        <strain evidence="2">CGMCC 1.12187</strain>
    </source>
</reference>
<evidence type="ECO:0000313" key="3">
    <source>
        <dbReference type="Proteomes" id="UP000638848"/>
    </source>
</evidence>
<accession>A0A917H579</accession>
<comment type="caution">
    <text evidence="2">The sequence shown here is derived from an EMBL/GenBank/DDBJ whole genome shotgun (WGS) entry which is preliminary data.</text>
</comment>
<dbReference type="AlphaFoldDB" id="A0A917H579"/>
<evidence type="ECO:0000256" key="1">
    <source>
        <dbReference type="SAM" id="MobiDB-lite"/>
    </source>
</evidence>
<protein>
    <submittedName>
        <fullName evidence="2">Uncharacterized protein</fullName>
    </submittedName>
</protein>
<proteinExistence type="predicted"/>
<organism evidence="2 3">
    <name type="scientific">Kocuria dechangensis</name>
    <dbReference type="NCBI Taxonomy" id="1176249"/>
    <lineage>
        <taxon>Bacteria</taxon>
        <taxon>Bacillati</taxon>
        <taxon>Actinomycetota</taxon>
        <taxon>Actinomycetes</taxon>
        <taxon>Micrococcales</taxon>
        <taxon>Micrococcaceae</taxon>
        <taxon>Kocuria</taxon>
    </lineage>
</organism>
<dbReference type="Proteomes" id="UP000638848">
    <property type="component" value="Unassembled WGS sequence"/>
</dbReference>
<dbReference type="EMBL" id="BMEQ01000029">
    <property type="protein sequence ID" value="GGG68054.1"/>
    <property type="molecule type" value="Genomic_DNA"/>
</dbReference>
<name>A0A917H579_9MICC</name>
<reference evidence="2" key="2">
    <citation type="submission" date="2020-09" db="EMBL/GenBank/DDBJ databases">
        <authorList>
            <person name="Sun Q."/>
            <person name="Zhou Y."/>
        </authorList>
    </citation>
    <scope>NUCLEOTIDE SEQUENCE</scope>
    <source>
        <strain evidence="2">CGMCC 1.12187</strain>
    </source>
</reference>